<feature type="domain" description="LysM" evidence="5">
    <location>
        <begin position="28"/>
        <end position="72"/>
    </location>
</feature>
<dbReference type="OrthoDB" id="5985073at2759"/>
<accession>A0A1V6TQS6</accession>
<organism evidence="6 7">
    <name type="scientific">Penicillium steckii</name>
    <dbReference type="NCBI Taxonomy" id="303698"/>
    <lineage>
        <taxon>Eukaryota</taxon>
        <taxon>Fungi</taxon>
        <taxon>Dikarya</taxon>
        <taxon>Ascomycota</taxon>
        <taxon>Pezizomycotina</taxon>
        <taxon>Eurotiomycetes</taxon>
        <taxon>Eurotiomycetidae</taxon>
        <taxon>Eurotiales</taxon>
        <taxon>Aspergillaceae</taxon>
        <taxon>Penicillium</taxon>
    </lineage>
</organism>
<keyword evidence="2" id="KW-0843">Virulence</keyword>
<dbReference type="Pfam" id="PF01476">
    <property type="entry name" value="LysM"/>
    <property type="match status" value="3"/>
</dbReference>
<dbReference type="AlphaFoldDB" id="A0A1V6TQS6"/>
<proteinExistence type="predicted"/>
<comment type="caution">
    <text evidence="6">The sequence shown here is derived from an EMBL/GenBank/DDBJ whole genome shotgun (WGS) entry which is preliminary data.</text>
</comment>
<dbReference type="SUPFAM" id="SSF54106">
    <property type="entry name" value="LysM domain"/>
    <property type="match status" value="2"/>
</dbReference>
<dbReference type="PANTHER" id="PTHR34997">
    <property type="entry name" value="AM15"/>
    <property type="match status" value="1"/>
</dbReference>
<dbReference type="Proteomes" id="UP000191285">
    <property type="component" value="Unassembled WGS sequence"/>
</dbReference>
<evidence type="ECO:0000313" key="6">
    <source>
        <dbReference type="EMBL" id="OQE28631.1"/>
    </source>
</evidence>
<dbReference type="Gene3D" id="3.10.350.10">
    <property type="entry name" value="LysM domain"/>
    <property type="match status" value="3"/>
</dbReference>
<evidence type="ECO:0000256" key="2">
    <source>
        <dbReference type="ARBA" id="ARBA00023026"/>
    </source>
</evidence>
<evidence type="ECO:0000259" key="5">
    <source>
        <dbReference type="PROSITE" id="PS51782"/>
    </source>
</evidence>
<dbReference type="EMBL" id="MLKD01000003">
    <property type="protein sequence ID" value="OQE28631.1"/>
    <property type="molecule type" value="Genomic_DNA"/>
</dbReference>
<evidence type="ECO:0000256" key="1">
    <source>
        <dbReference type="ARBA" id="ARBA00022669"/>
    </source>
</evidence>
<dbReference type="GO" id="GO:0008061">
    <property type="term" value="F:chitin binding"/>
    <property type="evidence" value="ECO:0007669"/>
    <property type="project" value="UniProtKB-KW"/>
</dbReference>
<keyword evidence="7" id="KW-1185">Reference proteome</keyword>
<reference evidence="7" key="1">
    <citation type="journal article" date="2017" name="Nat. Microbiol.">
        <title>Global analysis of biosynthetic gene clusters reveals vast potential of secondary metabolite production in Penicillium species.</title>
        <authorList>
            <person name="Nielsen J.C."/>
            <person name="Grijseels S."/>
            <person name="Prigent S."/>
            <person name="Ji B."/>
            <person name="Dainat J."/>
            <person name="Nielsen K.F."/>
            <person name="Frisvad J.C."/>
            <person name="Workman M."/>
            <person name="Nielsen J."/>
        </authorList>
    </citation>
    <scope>NUCLEOTIDE SEQUENCE [LARGE SCALE GENOMIC DNA]</scope>
    <source>
        <strain evidence="7">IBT 24891</strain>
    </source>
</reference>
<name>A0A1V6TQS6_9EURO</name>
<keyword evidence="4" id="KW-0732">Signal</keyword>
<evidence type="ECO:0000256" key="3">
    <source>
        <dbReference type="SAM" id="MobiDB-lite"/>
    </source>
</evidence>
<protein>
    <recommendedName>
        <fullName evidence="5">LysM domain-containing protein</fullName>
    </recommendedName>
</protein>
<dbReference type="InterPro" id="IPR036779">
    <property type="entry name" value="LysM_dom_sf"/>
</dbReference>
<evidence type="ECO:0000313" key="7">
    <source>
        <dbReference type="Proteomes" id="UP000191285"/>
    </source>
</evidence>
<dbReference type="PANTHER" id="PTHR34997:SF18">
    <property type="entry name" value="LYSM DOMAIN-CONTAINING PROTEIN"/>
    <property type="match status" value="1"/>
</dbReference>
<dbReference type="CDD" id="cd00118">
    <property type="entry name" value="LysM"/>
    <property type="match status" value="2"/>
</dbReference>
<gene>
    <name evidence="6" type="ORF">PENSTE_c003G06921</name>
</gene>
<feature type="signal peptide" evidence="4">
    <location>
        <begin position="1"/>
        <end position="16"/>
    </location>
</feature>
<feature type="domain" description="LysM" evidence="5">
    <location>
        <begin position="128"/>
        <end position="174"/>
    </location>
</feature>
<evidence type="ECO:0000256" key="4">
    <source>
        <dbReference type="SAM" id="SignalP"/>
    </source>
</evidence>
<feature type="region of interest" description="Disordered" evidence="3">
    <location>
        <begin position="79"/>
        <end position="118"/>
    </location>
</feature>
<feature type="domain" description="LysM" evidence="5">
    <location>
        <begin position="207"/>
        <end position="253"/>
    </location>
</feature>
<dbReference type="STRING" id="303698.A0A1V6TQS6"/>
<dbReference type="SMART" id="SM00257">
    <property type="entry name" value="LysM"/>
    <property type="match status" value="2"/>
</dbReference>
<keyword evidence="1" id="KW-0147">Chitin-binding</keyword>
<dbReference type="InterPro" id="IPR052210">
    <property type="entry name" value="LysM1-like"/>
</dbReference>
<feature type="compositionally biased region" description="Low complexity" evidence="3">
    <location>
        <begin position="81"/>
        <end position="109"/>
    </location>
</feature>
<feature type="chain" id="PRO_5012776971" description="LysM domain-containing protein" evidence="4">
    <location>
        <begin position="17"/>
        <end position="255"/>
    </location>
</feature>
<dbReference type="InterPro" id="IPR018392">
    <property type="entry name" value="LysM"/>
</dbReference>
<dbReference type="PROSITE" id="PS51782">
    <property type="entry name" value="LYSM"/>
    <property type="match status" value="3"/>
</dbReference>
<sequence>MHLNVLLALGIAPAMAAVLNPRAVECDFSTAPDSGATCASFASSWGLSVADLKKLNPGITCPGLDTTKSYCIIGTATDEPTSTTSTTSKTTTTTTTTTSKTTTSKTTTTQPAASNEPTMPGIVSNCDGFHQVASGDQCDTIAAKYGISEAQFRSWNTQVDSKCSNLWLDYYVCVHVPGATTTTAPKPTSEPSGPTPQMPGIVSNCKTYHLIKDGDSCYSINTAAKITLAQFRSWNTQVDASCSNLWLGYYVCVGV</sequence>